<dbReference type="AlphaFoldDB" id="A0A426ZYN1"/>
<name>A0A426ZYN1_ENSVE</name>
<comment type="caution">
    <text evidence="2">The sequence shown here is derived from an EMBL/GenBank/DDBJ whole genome shotgun (WGS) entry which is preliminary data.</text>
</comment>
<reference evidence="2 3" key="1">
    <citation type="journal article" date="2014" name="Agronomy (Basel)">
        <title>A Draft Genome Sequence for Ensete ventricosum, the Drought-Tolerant Tree Against Hunger.</title>
        <authorList>
            <person name="Harrison J."/>
            <person name="Moore K.A."/>
            <person name="Paszkiewicz K."/>
            <person name="Jones T."/>
            <person name="Grant M."/>
            <person name="Ambacheew D."/>
            <person name="Muzemil S."/>
            <person name="Studholme D.J."/>
        </authorList>
    </citation>
    <scope>NUCLEOTIDE SEQUENCE [LARGE SCALE GENOMIC DNA]</scope>
</reference>
<evidence type="ECO:0000313" key="2">
    <source>
        <dbReference type="EMBL" id="RRT69051.1"/>
    </source>
</evidence>
<evidence type="ECO:0000256" key="1">
    <source>
        <dbReference type="SAM" id="MobiDB-lite"/>
    </source>
</evidence>
<sequence length="292" mass="31204">MSVVTVVTCRWVTSACSSIVATFSHSYGNSDLVGDRATKGRGGSGVHRLFFPYRGLLERVEVVFFMLHTTIKPTCPVSTAFTLKDDTTPQVAVATKLERMKGKKEGKIERDEHDRLGVEAGDNSETAQGRECCVGHSIKKGTVAIKDSTPERVGEGSSEERVSRACHGGGARGPEGKKKTDLTGKTPQLLAAFGVRGFAACCVFDTCGAHVDPGFQHVYAAPAGEIMRPRRRRRRRTGSGRLAHVRAPLPTANRGCSPPPSSPFVLPSPYISALPCHTSPATTTALSIAQSL</sequence>
<protein>
    <submittedName>
        <fullName evidence="2">Uncharacterized protein</fullName>
    </submittedName>
</protein>
<feature type="compositionally biased region" description="Basic and acidic residues" evidence="1">
    <location>
        <begin position="148"/>
        <end position="163"/>
    </location>
</feature>
<proteinExistence type="predicted"/>
<dbReference type="EMBL" id="AMZH03004486">
    <property type="protein sequence ID" value="RRT69051.1"/>
    <property type="molecule type" value="Genomic_DNA"/>
</dbReference>
<evidence type="ECO:0000313" key="3">
    <source>
        <dbReference type="Proteomes" id="UP000287651"/>
    </source>
</evidence>
<organism evidence="2 3">
    <name type="scientific">Ensete ventricosum</name>
    <name type="common">Abyssinian banana</name>
    <name type="synonym">Musa ensete</name>
    <dbReference type="NCBI Taxonomy" id="4639"/>
    <lineage>
        <taxon>Eukaryota</taxon>
        <taxon>Viridiplantae</taxon>
        <taxon>Streptophyta</taxon>
        <taxon>Embryophyta</taxon>
        <taxon>Tracheophyta</taxon>
        <taxon>Spermatophyta</taxon>
        <taxon>Magnoliopsida</taxon>
        <taxon>Liliopsida</taxon>
        <taxon>Zingiberales</taxon>
        <taxon>Musaceae</taxon>
        <taxon>Ensete</taxon>
    </lineage>
</organism>
<dbReference type="Proteomes" id="UP000287651">
    <property type="component" value="Unassembled WGS sequence"/>
</dbReference>
<feature type="region of interest" description="Disordered" evidence="1">
    <location>
        <begin position="147"/>
        <end position="182"/>
    </location>
</feature>
<accession>A0A426ZYN1</accession>
<gene>
    <name evidence="2" type="ORF">B296_00037749</name>
</gene>